<dbReference type="RefSeq" id="WP_230868180.1">
    <property type="nucleotide sequence ID" value="NZ_CP046640.1"/>
</dbReference>
<organism evidence="2 3">
    <name type="scientific">Iocasia fonsfrigidae</name>
    <dbReference type="NCBI Taxonomy" id="2682810"/>
    <lineage>
        <taxon>Bacteria</taxon>
        <taxon>Bacillati</taxon>
        <taxon>Bacillota</taxon>
        <taxon>Clostridia</taxon>
        <taxon>Halanaerobiales</taxon>
        <taxon>Halanaerobiaceae</taxon>
        <taxon>Iocasia</taxon>
    </lineage>
</organism>
<reference evidence="2" key="1">
    <citation type="submission" date="2019-12" db="EMBL/GenBank/DDBJ databases">
        <authorList>
            <person name="zhang j."/>
            <person name="sun C.M."/>
        </authorList>
    </citation>
    <scope>NUCLEOTIDE SEQUENCE</scope>
    <source>
        <strain evidence="2">NS-1</strain>
    </source>
</reference>
<dbReference type="PANTHER" id="PTHR35024">
    <property type="entry name" value="HYPOTHETICAL CYTOSOLIC PROTEIN"/>
    <property type="match status" value="1"/>
</dbReference>
<proteinExistence type="inferred from homology"/>
<gene>
    <name evidence="2" type="ORF">GM661_18795</name>
</gene>
<dbReference type="Pfam" id="PF04519">
    <property type="entry name" value="Bactofilin"/>
    <property type="match status" value="1"/>
</dbReference>
<sequence>MLGSKDKKIEEAKGKVETILGTGTIIEGDIHTKGSLRIEGEVKGNIKADGDVFVGENGKLITEVKARKVVVAGKIEGNINASQKVEILPSGKIIGDLQTKTLKIEEGALFQGASKPLDEGFKKSADHVNKAKKEAAAVKK</sequence>
<keyword evidence="3" id="KW-1185">Reference proteome</keyword>
<protein>
    <submittedName>
        <fullName evidence="2">Polymer-forming cytoskeletal protein</fullName>
    </submittedName>
</protein>
<dbReference type="InterPro" id="IPR007607">
    <property type="entry name" value="BacA/B"/>
</dbReference>
<dbReference type="EMBL" id="CP046640">
    <property type="protein sequence ID" value="QTL99857.1"/>
    <property type="molecule type" value="Genomic_DNA"/>
</dbReference>
<dbReference type="AlphaFoldDB" id="A0A8A7KLZ0"/>
<evidence type="ECO:0000313" key="3">
    <source>
        <dbReference type="Proteomes" id="UP000665020"/>
    </source>
</evidence>
<dbReference type="KEGG" id="ifn:GM661_18795"/>
<evidence type="ECO:0000313" key="2">
    <source>
        <dbReference type="EMBL" id="QTL99857.1"/>
    </source>
</evidence>
<evidence type="ECO:0000256" key="1">
    <source>
        <dbReference type="ARBA" id="ARBA00044755"/>
    </source>
</evidence>
<dbReference type="Proteomes" id="UP000665020">
    <property type="component" value="Chromosome"/>
</dbReference>
<comment type="similarity">
    <text evidence="1">Belongs to the bactofilin family.</text>
</comment>
<name>A0A8A7KLZ0_9FIRM</name>
<accession>A0A8A7KLZ0</accession>
<dbReference type="PANTHER" id="PTHR35024:SF4">
    <property type="entry name" value="POLYMER-FORMING CYTOSKELETAL PROTEIN"/>
    <property type="match status" value="1"/>
</dbReference>